<dbReference type="GO" id="GO:0016020">
    <property type="term" value="C:membrane"/>
    <property type="evidence" value="ECO:0007669"/>
    <property type="project" value="TreeGrafter"/>
</dbReference>
<dbReference type="PANTHER" id="PTHR13140:SF857">
    <property type="entry name" value="MYOSIN-11"/>
    <property type="match status" value="1"/>
</dbReference>
<evidence type="ECO:0000256" key="4">
    <source>
        <dbReference type="ARBA" id="ARBA00023054"/>
    </source>
</evidence>
<dbReference type="InterPro" id="IPR027417">
    <property type="entry name" value="P-loop_NTPase"/>
</dbReference>
<keyword evidence="7 8" id="KW-0009">Actin-binding</keyword>
<name>A0AA36DAD9_9BILA</name>
<comment type="similarity">
    <text evidence="1 8">Belongs to the TRAFAC class myosin-kinesin ATPase superfamily. Myosin family.</text>
</comment>
<comment type="caution">
    <text evidence="10">The sequence shown here is derived from an EMBL/GenBank/DDBJ whole genome shotgun (WGS) entry which is preliminary data.</text>
</comment>
<evidence type="ECO:0000256" key="7">
    <source>
        <dbReference type="ARBA" id="ARBA00023203"/>
    </source>
</evidence>
<dbReference type="InterPro" id="IPR036961">
    <property type="entry name" value="Kinesin_motor_dom_sf"/>
</dbReference>
<feature type="non-terminal residue" evidence="10">
    <location>
        <position position="351"/>
    </location>
</feature>
<dbReference type="PROSITE" id="PS51456">
    <property type="entry name" value="MYOSIN_MOTOR"/>
    <property type="match status" value="1"/>
</dbReference>
<dbReference type="GO" id="GO:0007015">
    <property type="term" value="P:actin filament organization"/>
    <property type="evidence" value="ECO:0007669"/>
    <property type="project" value="TreeGrafter"/>
</dbReference>
<dbReference type="GO" id="GO:0000146">
    <property type="term" value="F:microfilament motor activity"/>
    <property type="evidence" value="ECO:0007669"/>
    <property type="project" value="TreeGrafter"/>
</dbReference>
<keyword evidence="11" id="KW-1185">Reference proteome</keyword>
<evidence type="ECO:0000259" key="9">
    <source>
        <dbReference type="PROSITE" id="PS51456"/>
    </source>
</evidence>
<keyword evidence="6" id="KW-0505">Motor protein</keyword>
<dbReference type="Pfam" id="PF00063">
    <property type="entry name" value="Myosin_head"/>
    <property type="match status" value="1"/>
</dbReference>
<comment type="caution">
    <text evidence="8">Lacks conserved residue(s) required for the propagation of feature annotation.</text>
</comment>
<dbReference type="GO" id="GO:0051015">
    <property type="term" value="F:actin filament binding"/>
    <property type="evidence" value="ECO:0007669"/>
    <property type="project" value="TreeGrafter"/>
</dbReference>
<keyword evidence="3" id="KW-0067">ATP-binding</keyword>
<evidence type="ECO:0000256" key="3">
    <source>
        <dbReference type="ARBA" id="ARBA00022840"/>
    </source>
</evidence>
<feature type="domain" description="Myosin motor" evidence="9">
    <location>
        <begin position="121"/>
        <end position="351"/>
    </location>
</feature>
<dbReference type="Proteomes" id="UP001177023">
    <property type="component" value="Unassembled WGS sequence"/>
</dbReference>
<evidence type="ECO:0000256" key="2">
    <source>
        <dbReference type="ARBA" id="ARBA00022741"/>
    </source>
</evidence>
<dbReference type="GO" id="GO:0016459">
    <property type="term" value="C:myosin complex"/>
    <property type="evidence" value="ECO:0007669"/>
    <property type="project" value="UniProtKB-KW"/>
</dbReference>
<organism evidence="10 11">
    <name type="scientific">Mesorhabditis spiculigera</name>
    <dbReference type="NCBI Taxonomy" id="96644"/>
    <lineage>
        <taxon>Eukaryota</taxon>
        <taxon>Metazoa</taxon>
        <taxon>Ecdysozoa</taxon>
        <taxon>Nematoda</taxon>
        <taxon>Chromadorea</taxon>
        <taxon>Rhabditida</taxon>
        <taxon>Rhabditina</taxon>
        <taxon>Rhabditomorpha</taxon>
        <taxon>Rhabditoidea</taxon>
        <taxon>Rhabditidae</taxon>
        <taxon>Mesorhabditinae</taxon>
        <taxon>Mesorhabditis</taxon>
    </lineage>
</organism>
<evidence type="ECO:0000313" key="10">
    <source>
        <dbReference type="EMBL" id="CAJ0583662.1"/>
    </source>
</evidence>
<dbReference type="SUPFAM" id="SSF52540">
    <property type="entry name" value="P-loop containing nucleoside triphosphate hydrolases"/>
    <property type="match status" value="1"/>
</dbReference>
<dbReference type="InterPro" id="IPR001609">
    <property type="entry name" value="Myosin_head_motor_dom-like"/>
</dbReference>
<keyword evidence="4" id="KW-0175">Coiled coil</keyword>
<keyword evidence="5 8" id="KW-0518">Myosin</keyword>
<keyword evidence="2" id="KW-0547">Nucleotide-binding</keyword>
<dbReference type="PANTHER" id="PTHR13140">
    <property type="entry name" value="MYOSIN"/>
    <property type="match status" value="1"/>
</dbReference>
<dbReference type="SMART" id="SM00242">
    <property type="entry name" value="MYSc"/>
    <property type="match status" value="1"/>
</dbReference>
<dbReference type="GO" id="GO:0005524">
    <property type="term" value="F:ATP binding"/>
    <property type="evidence" value="ECO:0007669"/>
    <property type="project" value="UniProtKB-KW"/>
</dbReference>
<accession>A0AA36DAD9</accession>
<evidence type="ECO:0000256" key="5">
    <source>
        <dbReference type="ARBA" id="ARBA00023123"/>
    </source>
</evidence>
<evidence type="ECO:0000256" key="6">
    <source>
        <dbReference type="ARBA" id="ARBA00023175"/>
    </source>
</evidence>
<dbReference type="AlphaFoldDB" id="A0AA36DAD9"/>
<dbReference type="EMBL" id="CATQJA010002665">
    <property type="protein sequence ID" value="CAJ0583662.1"/>
    <property type="molecule type" value="Genomic_DNA"/>
</dbReference>
<reference evidence="10" key="1">
    <citation type="submission" date="2023-06" db="EMBL/GenBank/DDBJ databases">
        <authorList>
            <person name="Delattre M."/>
        </authorList>
    </citation>
    <scope>NUCLEOTIDE SEQUENCE</scope>
    <source>
        <strain evidence="10">AF72</strain>
    </source>
</reference>
<proteinExistence type="inferred from homology"/>
<evidence type="ECO:0000256" key="8">
    <source>
        <dbReference type="PROSITE-ProRule" id="PRU00782"/>
    </source>
</evidence>
<dbReference type="Gene3D" id="3.40.850.10">
    <property type="entry name" value="Kinesin motor domain"/>
    <property type="match status" value="2"/>
</dbReference>
<sequence length="351" mass="39754">MFFFAVLQHFIDINFFGCFKAHGLGKYLSELPQPLPSWETTRMTPDGNTSAALVSKFWRTRAKPYDSKKNCWIPDGGGRDMWRASSSRPTETTSVSRSAVEMRHDYAKRIILLRDEPPEIEKTEDMSNLTFLNDASVLSNLRACYACMLIYTYPGLFCVVINPTKRLPIYTDSVIAYFAAEGAAQQETSGARTEVDPNQKQVTLRTRIVQTCNPVCEAFGNFKTVRNNNSSRFGKFIRIHFSKQGRAVPCDIEHYLLEKSLCHPTGSLESVGLPHLLPEASDIPNFSAREKSECVPPHVSHHAHGSRLCLYLRMPRVKKCNQTLDQQGISRTHFIGVPDIVYWLEISTQLL</sequence>
<evidence type="ECO:0000313" key="11">
    <source>
        <dbReference type="Proteomes" id="UP001177023"/>
    </source>
</evidence>
<gene>
    <name evidence="10" type="ORF">MSPICULIGERA_LOCUS21733</name>
</gene>
<dbReference type="GO" id="GO:0005737">
    <property type="term" value="C:cytoplasm"/>
    <property type="evidence" value="ECO:0007669"/>
    <property type="project" value="TreeGrafter"/>
</dbReference>
<protein>
    <recommendedName>
        <fullName evidence="9">Myosin motor domain-containing protein</fullName>
    </recommendedName>
</protein>
<evidence type="ECO:0000256" key="1">
    <source>
        <dbReference type="ARBA" id="ARBA00008314"/>
    </source>
</evidence>